<sequence>MKGLALSTMNTSCAPEHLLLTVRYSLPLAVWTLDCATSMSPKEHTASVRET</sequence>
<name>G3GZJ4_CRIGR</name>
<dbReference type="EMBL" id="JH000079">
    <property type="protein sequence ID" value="EGV93274.1"/>
    <property type="molecule type" value="Genomic_DNA"/>
</dbReference>
<accession>G3GZJ4</accession>
<evidence type="ECO:0000313" key="1">
    <source>
        <dbReference type="EMBL" id="EGV93274.1"/>
    </source>
</evidence>
<reference evidence="2" key="1">
    <citation type="journal article" date="2011" name="Nat. Biotechnol.">
        <title>The genomic sequence of the Chinese hamster ovary (CHO)-K1 cell line.</title>
        <authorList>
            <person name="Xu X."/>
            <person name="Nagarajan H."/>
            <person name="Lewis N.E."/>
            <person name="Pan S."/>
            <person name="Cai Z."/>
            <person name="Liu X."/>
            <person name="Chen W."/>
            <person name="Xie M."/>
            <person name="Wang W."/>
            <person name="Hammond S."/>
            <person name="Andersen M.R."/>
            <person name="Neff N."/>
            <person name="Passarelli B."/>
            <person name="Koh W."/>
            <person name="Fan H.C."/>
            <person name="Wang J."/>
            <person name="Gui Y."/>
            <person name="Lee K.H."/>
            <person name="Betenbaugh M.J."/>
            <person name="Quake S.R."/>
            <person name="Famili I."/>
            <person name="Palsson B.O."/>
            <person name="Wang J."/>
        </authorList>
    </citation>
    <scope>NUCLEOTIDE SEQUENCE [LARGE SCALE GENOMIC DNA]</scope>
    <source>
        <strain evidence="2">CHO K1 cell line</strain>
    </source>
</reference>
<protein>
    <submittedName>
        <fullName evidence="1">Uncharacterized protein</fullName>
    </submittedName>
</protein>
<dbReference type="AlphaFoldDB" id="G3GZJ4"/>
<gene>
    <name evidence="1" type="ORF">I79_003266</name>
</gene>
<proteinExistence type="predicted"/>
<organism evidence="1 2">
    <name type="scientific">Cricetulus griseus</name>
    <name type="common">Chinese hamster</name>
    <name type="synonym">Cricetulus barabensis griseus</name>
    <dbReference type="NCBI Taxonomy" id="10029"/>
    <lineage>
        <taxon>Eukaryota</taxon>
        <taxon>Metazoa</taxon>
        <taxon>Chordata</taxon>
        <taxon>Craniata</taxon>
        <taxon>Vertebrata</taxon>
        <taxon>Euteleostomi</taxon>
        <taxon>Mammalia</taxon>
        <taxon>Eutheria</taxon>
        <taxon>Euarchontoglires</taxon>
        <taxon>Glires</taxon>
        <taxon>Rodentia</taxon>
        <taxon>Myomorpha</taxon>
        <taxon>Muroidea</taxon>
        <taxon>Cricetidae</taxon>
        <taxon>Cricetinae</taxon>
        <taxon>Cricetulus</taxon>
    </lineage>
</organism>
<dbReference type="Proteomes" id="UP000001075">
    <property type="component" value="Unassembled WGS sequence"/>
</dbReference>
<evidence type="ECO:0000313" key="2">
    <source>
        <dbReference type="Proteomes" id="UP000001075"/>
    </source>
</evidence>
<dbReference type="InParanoid" id="G3GZJ4"/>